<protein>
    <submittedName>
        <fullName evidence="1">Uncharacterized protein</fullName>
    </submittedName>
</protein>
<comment type="caution">
    <text evidence="1">The sequence shown here is derived from an EMBL/GenBank/DDBJ whole genome shotgun (WGS) entry which is preliminary data.</text>
</comment>
<name>A0A8E1QX31_9BACT</name>
<accession>A0A8E1QX31</accession>
<dbReference type="Proteomes" id="UP000036951">
    <property type="component" value="Unassembled WGS sequence"/>
</dbReference>
<dbReference type="EMBL" id="LFQU01000015">
    <property type="protein sequence ID" value="KOO68313.1"/>
    <property type="molecule type" value="Genomic_DNA"/>
</dbReference>
<keyword evidence="2" id="KW-1185">Reference proteome</keyword>
<proteinExistence type="predicted"/>
<sequence>MMSVKAQADKPAKAPAGDVETFYLEYYDRVYGFENLCVRSHVKSDFIFGNDGKVYIPNMFFMSQLPGYIEGTLSDNTITVSGAHNAGTVGENTYYVSQVDPETGSPKNEAFTLTKDPATGIWKTDGNTLLGLYVDELIPENLYSYCAMLNYLPAGAFPASVQCRLTAVDNYDRNISKTLEVIKVEDGYYIKGLMRGYDDSWVVGLYGENGDIKIPSYQVLGDDVAAVFVDELNYNQPEGLFVYDAEADTHSLQDNISLMDMYSDNGTDFYATQVYARMTISGLSADISDVKADRKIVGTEYFDLSGRRVSDAYKGLIIRVTRYADGTSSAGKIMK</sequence>
<evidence type="ECO:0000313" key="2">
    <source>
        <dbReference type="Proteomes" id="UP000036951"/>
    </source>
</evidence>
<gene>
    <name evidence="1" type="ORF">ACU52_08715</name>
</gene>
<organism evidence="1 2">
    <name type="scientific">Xylanibacter rarus</name>
    <dbReference type="NCBI Taxonomy" id="1676614"/>
    <lineage>
        <taxon>Bacteria</taxon>
        <taxon>Pseudomonadati</taxon>
        <taxon>Bacteroidota</taxon>
        <taxon>Bacteroidia</taxon>
        <taxon>Bacteroidales</taxon>
        <taxon>Prevotellaceae</taxon>
        <taxon>Xylanibacter</taxon>
    </lineage>
</organism>
<dbReference type="AlphaFoldDB" id="A0A8E1QX31"/>
<evidence type="ECO:0000313" key="1">
    <source>
        <dbReference type="EMBL" id="KOO68313.1"/>
    </source>
</evidence>
<reference evidence="1 2" key="1">
    <citation type="submission" date="2015-06" db="EMBL/GenBank/DDBJ databases">
        <title>Prevotella sp. 109, sp. nov., a novel member of the family Prevotellaceae isolated from human faeces.</title>
        <authorList>
            <person name="Shkoporov A.N."/>
            <person name="Chaplin A.V."/>
            <person name="Kafarskaia L.I."/>
            <person name="Efimov B.A."/>
        </authorList>
    </citation>
    <scope>NUCLEOTIDE SEQUENCE [LARGE SCALE GENOMIC DNA]</scope>
    <source>
        <strain evidence="1 2">109</strain>
    </source>
</reference>